<dbReference type="PROSITE" id="PS50931">
    <property type="entry name" value="HTH_LYSR"/>
    <property type="match status" value="1"/>
</dbReference>
<gene>
    <name evidence="2" type="ORF">ATI02_6411</name>
</gene>
<reference evidence="2 3" key="1">
    <citation type="submission" date="2017-11" db="EMBL/GenBank/DDBJ databases">
        <title>Genome sequencing of a diverse group of Pseudomonas species.</title>
        <authorList>
            <person name="Loper J."/>
        </authorList>
    </citation>
    <scope>NUCLEOTIDE SEQUENCE [LARGE SCALE GENOMIC DNA]</scope>
    <source>
        <strain evidence="2 3">LMG 25716</strain>
    </source>
</reference>
<accession>A0ABX4Q903</accession>
<keyword evidence="3" id="KW-1185">Reference proteome</keyword>
<dbReference type="InterPro" id="IPR000847">
    <property type="entry name" value="LysR_HTH_N"/>
</dbReference>
<dbReference type="SUPFAM" id="SSF46785">
    <property type="entry name" value="Winged helix' DNA-binding domain"/>
    <property type="match status" value="1"/>
</dbReference>
<organism evidence="2 3">
    <name type="scientific">Pseudomonas baetica</name>
    <dbReference type="NCBI Taxonomy" id="674054"/>
    <lineage>
        <taxon>Bacteria</taxon>
        <taxon>Pseudomonadati</taxon>
        <taxon>Pseudomonadota</taxon>
        <taxon>Gammaproteobacteria</taxon>
        <taxon>Pseudomonadales</taxon>
        <taxon>Pseudomonadaceae</taxon>
        <taxon>Pseudomonas</taxon>
    </lineage>
</organism>
<proteinExistence type="predicted"/>
<dbReference type="Pfam" id="PF00126">
    <property type="entry name" value="HTH_1"/>
    <property type="match status" value="1"/>
</dbReference>
<dbReference type="RefSeq" id="WP_238156248.1">
    <property type="nucleotide sequence ID" value="NZ_JAVLSL010000008.1"/>
</dbReference>
<comment type="caution">
    <text evidence="2">The sequence shown here is derived from an EMBL/GenBank/DDBJ whole genome shotgun (WGS) entry which is preliminary data.</text>
</comment>
<evidence type="ECO:0000259" key="1">
    <source>
        <dbReference type="PROSITE" id="PS50931"/>
    </source>
</evidence>
<sequence length="55" mass="5820">MLFENLALFLLIVEKGGLSAAGREVGLSPTSVSERLGVLRGDVAHPHHPVDQLDG</sequence>
<dbReference type="EMBL" id="PHHE01000001">
    <property type="protein sequence ID" value="PKA73284.1"/>
    <property type="molecule type" value="Genomic_DNA"/>
</dbReference>
<protein>
    <submittedName>
        <fullName evidence="2">Regulatory helix-turn-helix LysR family protein</fullName>
    </submittedName>
</protein>
<evidence type="ECO:0000313" key="3">
    <source>
        <dbReference type="Proteomes" id="UP000232455"/>
    </source>
</evidence>
<evidence type="ECO:0000313" key="2">
    <source>
        <dbReference type="EMBL" id="PKA73284.1"/>
    </source>
</evidence>
<feature type="domain" description="HTH lysR-type" evidence="1">
    <location>
        <begin position="1"/>
        <end position="42"/>
    </location>
</feature>
<name>A0ABX4Q903_9PSED</name>
<dbReference type="Proteomes" id="UP000232455">
    <property type="component" value="Unassembled WGS sequence"/>
</dbReference>
<dbReference type="InterPro" id="IPR036390">
    <property type="entry name" value="WH_DNA-bd_sf"/>
</dbReference>